<gene>
    <name evidence="2" type="ORF">KHQ06_08130</name>
</gene>
<evidence type="ECO:0000259" key="1">
    <source>
        <dbReference type="Pfam" id="PF12728"/>
    </source>
</evidence>
<evidence type="ECO:0000313" key="2">
    <source>
        <dbReference type="EMBL" id="QVI22920.1"/>
    </source>
</evidence>
<reference evidence="2 3" key="1">
    <citation type="submission" date="2021-04" db="EMBL/GenBank/DDBJ databases">
        <title>Nocardia tengchongensis.</title>
        <authorList>
            <person name="Zhuang k."/>
            <person name="Ran Y."/>
            <person name="Li W."/>
        </authorList>
    </citation>
    <scope>NUCLEOTIDE SEQUENCE [LARGE SCALE GENOMIC DNA]</scope>
    <source>
        <strain evidence="2 3">CFH S0057</strain>
    </source>
</reference>
<dbReference type="InterPro" id="IPR009061">
    <property type="entry name" value="DNA-bd_dom_put_sf"/>
</dbReference>
<dbReference type="SUPFAM" id="SSF46955">
    <property type="entry name" value="Putative DNA-binding domain"/>
    <property type="match status" value="1"/>
</dbReference>
<evidence type="ECO:0000313" key="3">
    <source>
        <dbReference type="Proteomes" id="UP000683310"/>
    </source>
</evidence>
<dbReference type="Proteomes" id="UP000683310">
    <property type="component" value="Chromosome"/>
</dbReference>
<dbReference type="Pfam" id="PF12728">
    <property type="entry name" value="HTH_17"/>
    <property type="match status" value="1"/>
</dbReference>
<organism evidence="2 3">
    <name type="scientific">Nocardia tengchongensis</name>
    <dbReference type="NCBI Taxonomy" id="2055889"/>
    <lineage>
        <taxon>Bacteria</taxon>
        <taxon>Bacillati</taxon>
        <taxon>Actinomycetota</taxon>
        <taxon>Actinomycetes</taxon>
        <taxon>Mycobacteriales</taxon>
        <taxon>Nocardiaceae</taxon>
        <taxon>Nocardia</taxon>
    </lineage>
</organism>
<keyword evidence="3" id="KW-1185">Reference proteome</keyword>
<feature type="domain" description="Helix-turn-helix" evidence="1">
    <location>
        <begin position="19"/>
        <end position="63"/>
    </location>
</feature>
<name>A0ABX8CWP7_9NOCA</name>
<dbReference type="InterPro" id="IPR041657">
    <property type="entry name" value="HTH_17"/>
</dbReference>
<dbReference type="EMBL" id="CP074371">
    <property type="protein sequence ID" value="QVI22920.1"/>
    <property type="molecule type" value="Genomic_DNA"/>
</dbReference>
<protein>
    <submittedName>
        <fullName evidence="2">Helix-turn-helix domain-containing protein</fullName>
    </submittedName>
</protein>
<proteinExistence type="predicted"/>
<accession>A0ABX8CWP7</accession>
<sequence length="76" mass="8326">MATKRQSAADIRSERGLISLKRASALVDVDRKTILNWIEAGLLQGYKLNGSMWRVNAHEVLALVHPVITNDADGVA</sequence>